<gene>
    <name evidence="1" type="ORF">M8818_004222</name>
</gene>
<evidence type="ECO:0000313" key="1">
    <source>
        <dbReference type="EMBL" id="KAK8207969.1"/>
    </source>
</evidence>
<proteinExistence type="predicted"/>
<protein>
    <submittedName>
        <fullName evidence="1">Uncharacterized protein</fullName>
    </submittedName>
</protein>
<dbReference type="EMBL" id="JAMKPW020000020">
    <property type="protein sequence ID" value="KAK8207969.1"/>
    <property type="molecule type" value="Genomic_DNA"/>
</dbReference>
<dbReference type="Proteomes" id="UP001320706">
    <property type="component" value="Unassembled WGS sequence"/>
</dbReference>
<accession>A0ACC3SDK0</accession>
<keyword evidence="2" id="KW-1185">Reference proteome</keyword>
<sequence length="375" mass="36710">MVGADGSTATESTATTPAVSSADVEEQYSGLVGAIVNAATTTAPQSSSPETSQSFGPASHTEVTATISSPGLVSPTIGTQTVALSHAPSSAGLVLPNGETLSPGSATTYRSITISLPSSQTAIFIDTSTVPLPASPPATTKPPPIPDLVSFTIGTQTIVLSHAPSSAGLVLPNGETLLPGSATTYHSVEISLPSSQTVVVVGTSTIPLPFSRTSIISTVYPTVQTTPLILGQPLSYAPSSAGIVLPNGVALAAGSATTIHGTVVSLAISQTAVVAGSSTISLFSHSVGQATTTTTTTTTGLGSYIASGVGVQSSRCTGSQSAVDQPGISSAAPNATVPEEQATNGAGASGALGADMTGLMALVWVAGAADIIGLL</sequence>
<evidence type="ECO:0000313" key="2">
    <source>
        <dbReference type="Proteomes" id="UP001320706"/>
    </source>
</evidence>
<organism evidence="1 2">
    <name type="scientific">Zalaria obscura</name>
    <dbReference type="NCBI Taxonomy" id="2024903"/>
    <lineage>
        <taxon>Eukaryota</taxon>
        <taxon>Fungi</taxon>
        <taxon>Dikarya</taxon>
        <taxon>Ascomycota</taxon>
        <taxon>Pezizomycotina</taxon>
        <taxon>Dothideomycetes</taxon>
        <taxon>Dothideomycetidae</taxon>
        <taxon>Dothideales</taxon>
        <taxon>Zalariaceae</taxon>
        <taxon>Zalaria</taxon>
    </lineage>
</organism>
<reference evidence="1" key="1">
    <citation type="submission" date="2024-02" db="EMBL/GenBank/DDBJ databases">
        <title>Metagenome Assembled Genome of Zalaria obscura JY119.</title>
        <authorList>
            <person name="Vighnesh L."/>
            <person name="Jagadeeshwari U."/>
            <person name="Venkata Ramana C."/>
            <person name="Sasikala C."/>
        </authorList>
    </citation>
    <scope>NUCLEOTIDE SEQUENCE</scope>
    <source>
        <strain evidence="1">JY119</strain>
    </source>
</reference>
<comment type="caution">
    <text evidence="1">The sequence shown here is derived from an EMBL/GenBank/DDBJ whole genome shotgun (WGS) entry which is preliminary data.</text>
</comment>
<name>A0ACC3SDK0_9PEZI</name>